<organism evidence="1">
    <name type="scientific">Rhizophora mucronata</name>
    <name type="common">Asiatic mangrove</name>
    <dbReference type="NCBI Taxonomy" id="61149"/>
    <lineage>
        <taxon>Eukaryota</taxon>
        <taxon>Viridiplantae</taxon>
        <taxon>Streptophyta</taxon>
        <taxon>Embryophyta</taxon>
        <taxon>Tracheophyta</taxon>
        <taxon>Spermatophyta</taxon>
        <taxon>Magnoliopsida</taxon>
        <taxon>eudicotyledons</taxon>
        <taxon>Gunneridae</taxon>
        <taxon>Pentapetalae</taxon>
        <taxon>rosids</taxon>
        <taxon>fabids</taxon>
        <taxon>Malpighiales</taxon>
        <taxon>Rhizophoraceae</taxon>
        <taxon>Rhizophora</taxon>
    </lineage>
</organism>
<dbReference type="EMBL" id="GGEC01060837">
    <property type="protein sequence ID" value="MBX41321.1"/>
    <property type="molecule type" value="Transcribed_RNA"/>
</dbReference>
<name>A0A2P2NFR9_RHIMU</name>
<accession>A0A2P2NFR9</accession>
<reference evidence="1" key="1">
    <citation type="submission" date="2018-02" db="EMBL/GenBank/DDBJ databases">
        <title>Rhizophora mucronata_Transcriptome.</title>
        <authorList>
            <person name="Meera S.P."/>
            <person name="Sreeshan A."/>
            <person name="Augustine A."/>
        </authorList>
    </citation>
    <scope>NUCLEOTIDE SEQUENCE</scope>
    <source>
        <tissue evidence="1">Leaf</tissue>
    </source>
</reference>
<proteinExistence type="predicted"/>
<sequence length="14" mass="1577">MLRLQSSIQNCGNL</sequence>
<evidence type="ECO:0000313" key="1">
    <source>
        <dbReference type="EMBL" id="MBX41321.1"/>
    </source>
</evidence>
<protein>
    <submittedName>
        <fullName evidence="1">Uncharacterized protein</fullName>
    </submittedName>
</protein>